<accession>A0A5C5PY28</accession>
<dbReference type="Proteomes" id="UP000317901">
    <property type="component" value="Unassembled WGS sequence"/>
</dbReference>
<feature type="signal peptide" evidence="1">
    <location>
        <begin position="1"/>
        <end position="26"/>
    </location>
</feature>
<keyword evidence="1" id="KW-0732">Signal</keyword>
<organism evidence="2 3">
    <name type="scientific">Pseudomonas saxonica</name>
    <dbReference type="NCBI Taxonomy" id="2600598"/>
    <lineage>
        <taxon>Bacteria</taxon>
        <taxon>Pseudomonadati</taxon>
        <taxon>Pseudomonadota</taxon>
        <taxon>Gammaproteobacteria</taxon>
        <taxon>Pseudomonadales</taxon>
        <taxon>Pseudomonadaceae</taxon>
        <taxon>Pseudomonas</taxon>
    </lineage>
</organism>
<name>A0A5C5PY28_9PSED</name>
<comment type="caution">
    <text evidence="2">The sequence shown here is derived from an EMBL/GenBank/DDBJ whole genome shotgun (WGS) entry which is preliminary data.</text>
</comment>
<evidence type="ECO:0000256" key="1">
    <source>
        <dbReference type="SAM" id="SignalP"/>
    </source>
</evidence>
<dbReference type="AlphaFoldDB" id="A0A5C5PY28"/>
<proteinExistence type="predicted"/>
<dbReference type="RefSeq" id="WP_146426141.1">
    <property type="nucleotide sequence ID" value="NZ_VFIP01000016.1"/>
</dbReference>
<reference evidence="2 3" key="1">
    <citation type="submission" date="2019-06" db="EMBL/GenBank/DDBJ databases">
        <title>Pseudomonas bimorpha sp. nov. isolated from bovine raw milk and skim milk concentrate.</title>
        <authorList>
            <person name="Hofmann K."/>
            <person name="Huptas C."/>
            <person name="Doll E."/>
            <person name="Scherer S."/>
            <person name="Wenning M."/>
        </authorList>
    </citation>
    <scope>NUCLEOTIDE SEQUENCE [LARGE SCALE GENOMIC DNA]</scope>
    <source>
        <strain evidence="2 3">DSM 108990</strain>
    </source>
</reference>
<dbReference type="EMBL" id="VFIP01000016">
    <property type="protein sequence ID" value="TWR95227.1"/>
    <property type="molecule type" value="Genomic_DNA"/>
</dbReference>
<evidence type="ECO:0000313" key="3">
    <source>
        <dbReference type="Proteomes" id="UP000317901"/>
    </source>
</evidence>
<dbReference type="OrthoDB" id="9153232at2"/>
<feature type="chain" id="PRO_5022810645" evidence="1">
    <location>
        <begin position="27"/>
        <end position="159"/>
    </location>
</feature>
<gene>
    <name evidence="2" type="ORF">FJD37_10405</name>
</gene>
<protein>
    <submittedName>
        <fullName evidence="2">Uncharacterized protein</fullName>
    </submittedName>
</protein>
<evidence type="ECO:0000313" key="2">
    <source>
        <dbReference type="EMBL" id="TWR95227.1"/>
    </source>
</evidence>
<sequence length="159" mass="16910">MSGMILKTIIAASVTTLLSLTGTAQAAVPDPLHIVGNYKCTGFDSHDGSFNGDLTFTLNDTVSHFDKSFGAYTFKLVVELGGEKATYSGYAAAQGQLLSMFFANDSAEAPTDRGTGIAVITHDQDSEGKYITTLHKSYYLPDYKGGGRGTESCIKTSTR</sequence>